<feature type="compositionally biased region" description="Low complexity" evidence="1">
    <location>
        <begin position="133"/>
        <end position="159"/>
    </location>
</feature>
<feature type="signal peptide" evidence="2">
    <location>
        <begin position="1"/>
        <end position="18"/>
    </location>
</feature>
<proteinExistence type="predicted"/>
<evidence type="ECO:0000256" key="2">
    <source>
        <dbReference type="SAM" id="SignalP"/>
    </source>
</evidence>
<keyword evidence="4" id="KW-1185">Reference proteome</keyword>
<comment type="caution">
    <text evidence="3">The sequence shown here is derived from an EMBL/GenBank/DDBJ whole genome shotgun (WGS) entry which is preliminary data.</text>
</comment>
<evidence type="ECO:0000313" key="4">
    <source>
        <dbReference type="Proteomes" id="UP000606974"/>
    </source>
</evidence>
<dbReference type="AlphaFoldDB" id="A0A8H7E382"/>
<dbReference type="EMBL" id="JAACFV010000086">
    <property type="protein sequence ID" value="KAF7506488.1"/>
    <property type="molecule type" value="Genomic_DNA"/>
</dbReference>
<dbReference type="Proteomes" id="UP000606974">
    <property type="component" value="Unassembled WGS sequence"/>
</dbReference>
<evidence type="ECO:0000256" key="1">
    <source>
        <dbReference type="SAM" id="MobiDB-lite"/>
    </source>
</evidence>
<dbReference type="OrthoDB" id="5409186at2759"/>
<feature type="region of interest" description="Disordered" evidence="1">
    <location>
        <begin position="133"/>
        <end position="168"/>
    </location>
</feature>
<reference evidence="3" key="1">
    <citation type="submission" date="2020-02" db="EMBL/GenBank/DDBJ databases">
        <authorList>
            <person name="Palmer J.M."/>
        </authorList>
    </citation>
    <scope>NUCLEOTIDE SEQUENCE</scope>
    <source>
        <strain evidence="3">EPUS1.4</strain>
        <tissue evidence="3">Thallus</tissue>
    </source>
</reference>
<accession>A0A8H7E382</accession>
<keyword evidence="2" id="KW-0732">Signal</keyword>
<protein>
    <recommendedName>
        <fullName evidence="5">GPI anchored serine-threonine rich protein</fullName>
    </recommendedName>
</protein>
<organism evidence="3 4">
    <name type="scientific">Endocarpon pusillum</name>
    <dbReference type="NCBI Taxonomy" id="364733"/>
    <lineage>
        <taxon>Eukaryota</taxon>
        <taxon>Fungi</taxon>
        <taxon>Dikarya</taxon>
        <taxon>Ascomycota</taxon>
        <taxon>Pezizomycotina</taxon>
        <taxon>Eurotiomycetes</taxon>
        <taxon>Chaetothyriomycetidae</taxon>
        <taxon>Verrucariales</taxon>
        <taxon>Verrucariaceae</taxon>
        <taxon>Endocarpon</taxon>
    </lineage>
</organism>
<sequence length="287" mass="29594">MHFSPAIVLISSATAAFAATKMQSISFMAGGIEKRDVCVPVPEPVTCARSCGAGSEQCVYPSLCYNPTKGQKCCSNGKYCDPGYYCTDGGCCPDGAPLDQCGATITLSVIPPAGPEATSAAISETTSATTEYSSSAATEYSTSTTEYTSPTTYTEVESSATPSSTEDTIYPISTESATKSSTEDTIYPISTESATTSSTEDTIYPISTESATTSSTEYTIYPISTESATTTAEIPYPPVSSSNATVTSNITATYSTPAQYTGGAGRVLDTGIAYFGLGGLGALLMFL</sequence>
<feature type="chain" id="PRO_5034020408" description="GPI anchored serine-threonine rich protein" evidence="2">
    <location>
        <begin position="19"/>
        <end position="287"/>
    </location>
</feature>
<gene>
    <name evidence="3" type="ORF">GJ744_011738</name>
</gene>
<evidence type="ECO:0000313" key="3">
    <source>
        <dbReference type="EMBL" id="KAF7506488.1"/>
    </source>
</evidence>
<evidence type="ECO:0008006" key="5">
    <source>
        <dbReference type="Google" id="ProtNLM"/>
    </source>
</evidence>
<name>A0A8H7E382_9EURO</name>